<feature type="transmembrane region" description="Helical" evidence="9">
    <location>
        <begin position="125"/>
        <end position="151"/>
    </location>
</feature>
<reference evidence="10 11" key="1">
    <citation type="submission" date="2017-08" db="EMBL/GenBank/DDBJ databases">
        <title>Infants hospitalized years apart are colonized by the same room-sourced microbial strains.</title>
        <authorList>
            <person name="Brooks B."/>
            <person name="Olm M.R."/>
            <person name="Firek B.A."/>
            <person name="Baker R."/>
            <person name="Thomas B.C."/>
            <person name="Morowitz M.J."/>
            <person name="Banfield J.F."/>
        </authorList>
    </citation>
    <scope>NUCLEOTIDE SEQUENCE [LARGE SCALE GENOMIC DNA]</scope>
    <source>
        <strain evidence="10">S2_006_000_R1_57</strain>
    </source>
</reference>
<dbReference type="Proteomes" id="UP000248606">
    <property type="component" value="Unassembled WGS sequence"/>
</dbReference>
<dbReference type="GO" id="GO:0005886">
    <property type="term" value="C:plasma membrane"/>
    <property type="evidence" value="ECO:0007669"/>
    <property type="project" value="UniProtKB-SubCell"/>
</dbReference>
<keyword evidence="7 9" id="KW-0472">Membrane</keyword>
<feature type="compositionally biased region" description="Polar residues" evidence="8">
    <location>
        <begin position="227"/>
        <end position="244"/>
    </location>
</feature>
<feature type="region of interest" description="Disordered" evidence="8">
    <location>
        <begin position="227"/>
        <end position="255"/>
    </location>
</feature>
<dbReference type="EMBL" id="QFOZ01000001">
    <property type="protein sequence ID" value="PZP89847.1"/>
    <property type="molecule type" value="Genomic_DNA"/>
</dbReference>
<evidence type="ECO:0000256" key="3">
    <source>
        <dbReference type="ARBA" id="ARBA00022448"/>
    </source>
</evidence>
<evidence type="ECO:0000313" key="11">
    <source>
        <dbReference type="Proteomes" id="UP000248606"/>
    </source>
</evidence>
<evidence type="ECO:0000313" key="10">
    <source>
        <dbReference type="EMBL" id="PZP89847.1"/>
    </source>
</evidence>
<keyword evidence="3" id="KW-0813">Transport</keyword>
<evidence type="ECO:0000256" key="6">
    <source>
        <dbReference type="ARBA" id="ARBA00022989"/>
    </source>
</evidence>
<dbReference type="PANTHER" id="PTHR34295:SF4">
    <property type="entry name" value="BIOTIN TRANSPORTER BIOY-RELATED"/>
    <property type="match status" value="1"/>
</dbReference>
<dbReference type="GO" id="GO:0015225">
    <property type="term" value="F:biotin transmembrane transporter activity"/>
    <property type="evidence" value="ECO:0007669"/>
    <property type="project" value="InterPro"/>
</dbReference>
<dbReference type="InterPro" id="IPR003784">
    <property type="entry name" value="BioY"/>
</dbReference>
<protein>
    <submittedName>
        <fullName evidence="10">Biotin transporter BioY</fullName>
    </submittedName>
</protein>
<proteinExistence type="inferred from homology"/>
<dbReference type="Gene3D" id="1.10.1760.20">
    <property type="match status" value="1"/>
</dbReference>
<dbReference type="Pfam" id="PF02632">
    <property type="entry name" value="BioY"/>
    <property type="match status" value="1"/>
</dbReference>
<feature type="transmembrane region" description="Helical" evidence="9">
    <location>
        <begin position="92"/>
        <end position="113"/>
    </location>
</feature>
<organism evidence="10 11">
    <name type="scientific">Lawsonella clevelandensis</name>
    <dbReference type="NCBI Taxonomy" id="1528099"/>
    <lineage>
        <taxon>Bacteria</taxon>
        <taxon>Bacillati</taxon>
        <taxon>Actinomycetota</taxon>
        <taxon>Actinomycetes</taxon>
        <taxon>Mycobacteriales</taxon>
        <taxon>Lawsonellaceae</taxon>
        <taxon>Lawsonella</taxon>
    </lineage>
</organism>
<feature type="compositionally biased region" description="Basic and acidic residues" evidence="8">
    <location>
        <begin position="245"/>
        <end position="255"/>
    </location>
</feature>
<feature type="transmembrane region" description="Helical" evidence="9">
    <location>
        <begin position="20"/>
        <end position="38"/>
    </location>
</feature>
<accession>A0A2W5IFV2</accession>
<name>A0A2W5IFV2_9ACTN</name>
<keyword evidence="5 9" id="KW-0812">Transmembrane</keyword>
<comment type="caution">
    <text evidence="10">The sequence shown here is derived from an EMBL/GenBank/DDBJ whole genome shotgun (WGS) entry which is preliminary data.</text>
</comment>
<dbReference type="PANTHER" id="PTHR34295">
    <property type="entry name" value="BIOTIN TRANSPORTER BIOY"/>
    <property type="match status" value="1"/>
</dbReference>
<gene>
    <name evidence="10" type="ORF">DI579_01415</name>
</gene>
<evidence type="ECO:0000256" key="5">
    <source>
        <dbReference type="ARBA" id="ARBA00022692"/>
    </source>
</evidence>
<evidence type="ECO:0000256" key="2">
    <source>
        <dbReference type="ARBA" id="ARBA00010692"/>
    </source>
</evidence>
<evidence type="ECO:0000256" key="8">
    <source>
        <dbReference type="SAM" id="MobiDB-lite"/>
    </source>
</evidence>
<evidence type="ECO:0000256" key="1">
    <source>
        <dbReference type="ARBA" id="ARBA00004651"/>
    </source>
</evidence>
<sequence>MFNDWYYMSKTSQSSSAKDLAYIAVFTALTIVLGFIPPIPAGPLGVPILVQNLGIILMGMVLGARRGTLSALLFIALACTGLPILAGGRSGLVAITSPTAGFFLGYLPAAAVIGLISRWRSGRNVLINILAGIVGGILVNYACGIAGMMIVGHVSFTAALVTLPAYLPGDLLKIVVAASVTAAQLKALPHIRPAKTQDDQAQSALDQIDSPEHNAAVTDSPIINTANTVNIPDSSNSSGNIDKTASTDKEYTSHD</sequence>
<feature type="transmembrane region" description="Helical" evidence="9">
    <location>
        <begin position="69"/>
        <end position="86"/>
    </location>
</feature>
<evidence type="ECO:0000256" key="4">
    <source>
        <dbReference type="ARBA" id="ARBA00022475"/>
    </source>
</evidence>
<keyword evidence="6 9" id="KW-1133">Transmembrane helix</keyword>
<keyword evidence="4" id="KW-1003">Cell membrane</keyword>
<feature type="transmembrane region" description="Helical" evidence="9">
    <location>
        <begin position="44"/>
        <end position="62"/>
    </location>
</feature>
<dbReference type="AlphaFoldDB" id="A0A2W5IFV2"/>
<evidence type="ECO:0000256" key="9">
    <source>
        <dbReference type="SAM" id="Phobius"/>
    </source>
</evidence>
<comment type="subcellular location">
    <subcellularLocation>
        <location evidence="1">Cell membrane</location>
        <topology evidence="1">Multi-pass membrane protein</topology>
    </subcellularLocation>
</comment>
<evidence type="ECO:0000256" key="7">
    <source>
        <dbReference type="ARBA" id="ARBA00023136"/>
    </source>
</evidence>
<comment type="similarity">
    <text evidence="2">Belongs to the BioY family.</text>
</comment>